<feature type="domain" description="GGDEF" evidence="5">
    <location>
        <begin position="225"/>
        <end position="356"/>
    </location>
</feature>
<dbReference type="InterPro" id="IPR000160">
    <property type="entry name" value="GGDEF_dom"/>
</dbReference>
<keyword evidence="7" id="KW-1185">Reference proteome</keyword>
<dbReference type="EC" id="2.7.7.65" evidence="2"/>
<evidence type="ECO:0000313" key="7">
    <source>
        <dbReference type="Proteomes" id="UP000266744"/>
    </source>
</evidence>
<comment type="catalytic activity">
    <reaction evidence="3">
        <text>2 GTP = 3',3'-c-di-GMP + 2 diphosphate</text>
        <dbReference type="Rhea" id="RHEA:24898"/>
        <dbReference type="ChEBI" id="CHEBI:33019"/>
        <dbReference type="ChEBI" id="CHEBI:37565"/>
        <dbReference type="ChEBI" id="CHEBI:58805"/>
        <dbReference type="EC" id="2.7.7.65"/>
    </reaction>
</comment>
<dbReference type="PROSITE" id="PS50887">
    <property type="entry name" value="GGDEF"/>
    <property type="match status" value="1"/>
</dbReference>
<protein>
    <recommendedName>
        <fullName evidence="2">diguanylate cyclase</fullName>
        <ecNumber evidence="2">2.7.7.65</ecNumber>
    </recommendedName>
</protein>
<reference evidence="7" key="1">
    <citation type="journal article" date="2016" name="Toxins">
        <title>The Draft Genome Sequence of the Yersinia entomophaga Entomopathogenic Type Strain MH96T.</title>
        <authorList>
            <person name="Hurst M.R."/>
            <person name="Beattie A."/>
            <person name="Altermann E."/>
            <person name="Moraga R.M."/>
            <person name="Harper L.A."/>
            <person name="Calder J."/>
            <person name="Laugraud A."/>
        </authorList>
    </citation>
    <scope>NUCLEOTIDE SEQUENCE [LARGE SCALE GENOMIC DNA]</scope>
    <source>
        <strain evidence="7">MH96</strain>
    </source>
</reference>
<dbReference type="EMBL" id="CP010029">
    <property type="protein sequence ID" value="ANI29119.1"/>
    <property type="molecule type" value="Genomic_DNA"/>
</dbReference>
<sequence length="356" mass="40863">MGNNLLKDTARFGARTAELTDKTIPALTACRSFITDTVQLRQLQLQLVNAHDDKAVEEVRKETNELIIRIENTFYMYSKTLPESNNRQDLDEAYHAWLRYISLSEKAVSLYQNGYINEARNILFNDALSHFIDFELRNMRLLKYSSEQLSEAKMAISEVDKSAKILFCFGLGFSLLLQLTYLVIIFKQIITNKRAIREANIDPLTHLFNRRKLAKDWKVIHSLNKPITLAAGDIDHFKKINDTYGHPVGDFILCELANMFKKNSRKSDMVIRIGGEEFAMVFFNCHVENAYQRIEKIRKEVEETIFTPASGDNIKLTLSFGLKQLSTDTPTLDSLLKAADNNLYKAKNAGRNQTVY</sequence>
<keyword evidence="4" id="KW-0812">Transmembrane</keyword>
<evidence type="ECO:0000256" key="2">
    <source>
        <dbReference type="ARBA" id="ARBA00012528"/>
    </source>
</evidence>
<gene>
    <name evidence="6" type="ORF">PL78_04600</name>
</gene>
<name>A0ABN4PQ33_YERET</name>
<evidence type="ECO:0000256" key="1">
    <source>
        <dbReference type="ARBA" id="ARBA00004665"/>
    </source>
</evidence>
<dbReference type="InterPro" id="IPR043128">
    <property type="entry name" value="Rev_trsase/Diguanyl_cyclase"/>
</dbReference>
<dbReference type="Pfam" id="PF12729">
    <property type="entry name" value="4HB_MCP_1"/>
    <property type="match status" value="1"/>
</dbReference>
<keyword evidence="4" id="KW-1133">Transmembrane helix</keyword>
<organism evidence="6 7">
    <name type="scientific">Yersinia entomophaga</name>
    <dbReference type="NCBI Taxonomy" id="935293"/>
    <lineage>
        <taxon>Bacteria</taxon>
        <taxon>Pseudomonadati</taxon>
        <taxon>Pseudomonadota</taxon>
        <taxon>Gammaproteobacteria</taxon>
        <taxon>Enterobacterales</taxon>
        <taxon>Yersiniaceae</taxon>
        <taxon>Yersinia</taxon>
    </lineage>
</organism>
<feature type="transmembrane region" description="Helical" evidence="4">
    <location>
        <begin position="163"/>
        <end position="186"/>
    </location>
</feature>
<evidence type="ECO:0000256" key="4">
    <source>
        <dbReference type="SAM" id="Phobius"/>
    </source>
</evidence>
<dbReference type="PANTHER" id="PTHR45138">
    <property type="entry name" value="REGULATORY COMPONENTS OF SENSORY TRANSDUCTION SYSTEM"/>
    <property type="match status" value="1"/>
</dbReference>
<evidence type="ECO:0000259" key="5">
    <source>
        <dbReference type="PROSITE" id="PS50887"/>
    </source>
</evidence>
<evidence type="ECO:0000313" key="6">
    <source>
        <dbReference type="EMBL" id="ANI29119.1"/>
    </source>
</evidence>
<accession>A0ABN4PQ33</accession>
<dbReference type="NCBIfam" id="TIGR00254">
    <property type="entry name" value="GGDEF"/>
    <property type="match status" value="1"/>
</dbReference>
<dbReference type="PANTHER" id="PTHR45138:SF9">
    <property type="entry name" value="DIGUANYLATE CYCLASE DGCM-RELATED"/>
    <property type="match status" value="1"/>
</dbReference>
<evidence type="ECO:0000256" key="3">
    <source>
        <dbReference type="ARBA" id="ARBA00034247"/>
    </source>
</evidence>
<dbReference type="Gene3D" id="3.30.70.270">
    <property type="match status" value="1"/>
</dbReference>
<keyword evidence="4" id="KW-0472">Membrane</keyword>
<dbReference type="Pfam" id="PF00990">
    <property type="entry name" value="GGDEF"/>
    <property type="match status" value="1"/>
</dbReference>
<proteinExistence type="predicted"/>
<dbReference type="InterPro" id="IPR024478">
    <property type="entry name" value="HlyB_4HB_MCP"/>
</dbReference>
<dbReference type="SUPFAM" id="SSF55073">
    <property type="entry name" value="Nucleotide cyclase"/>
    <property type="match status" value="1"/>
</dbReference>
<comment type="pathway">
    <text evidence="1">Purine metabolism; 3',5'-cyclic di-GMP biosynthesis.</text>
</comment>
<dbReference type="InterPro" id="IPR029787">
    <property type="entry name" value="Nucleotide_cyclase"/>
</dbReference>
<dbReference type="InterPro" id="IPR050469">
    <property type="entry name" value="Diguanylate_Cyclase"/>
</dbReference>
<dbReference type="SMART" id="SM00267">
    <property type="entry name" value="GGDEF"/>
    <property type="match status" value="1"/>
</dbReference>
<dbReference type="CDD" id="cd01949">
    <property type="entry name" value="GGDEF"/>
    <property type="match status" value="1"/>
</dbReference>
<dbReference type="Proteomes" id="UP000266744">
    <property type="component" value="Chromosome"/>
</dbReference>